<evidence type="ECO:0000313" key="4">
    <source>
        <dbReference type="EMBL" id="EAR97248.1"/>
    </source>
</evidence>
<dbReference type="HOGENOM" id="CLU_327487_0_0_1"/>
<feature type="compositionally biased region" description="Low complexity" evidence="3">
    <location>
        <begin position="545"/>
        <end position="554"/>
    </location>
</feature>
<dbReference type="EMBL" id="GG662666">
    <property type="protein sequence ID" value="EAR97248.1"/>
    <property type="molecule type" value="Genomic_DNA"/>
</dbReference>
<evidence type="ECO:0000256" key="3">
    <source>
        <dbReference type="SAM" id="MobiDB-lite"/>
    </source>
</evidence>
<proteinExistence type="predicted"/>
<dbReference type="PANTHER" id="PTHR46344:SF27">
    <property type="entry name" value="KELCH REPEAT SUPERFAMILY PROTEIN"/>
    <property type="match status" value="1"/>
</dbReference>
<dbReference type="SUPFAM" id="SSF117281">
    <property type="entry name" value="Kelch motif"/>
    <property type="match status" value="1"/>
</dbReference>
<dbReference type="InParanoid" id="I7MEN3"/>
<feature type="region of interest" description="Disordered" evidence="3">
    <location>
        <begin position="530"/>
        <end position="555"/>
    </location>
</feature>
<dbReference type="Proteomes" id="UP000009168">
    <property type="component" value="Unassembled WGS sequence"/>
</dbReference>
<feature type="region of interest" description="Disordered" evidence="3">
    <location>
        <begin position="751"/>
        <end position="783"/>
    </location>
</feature>
<keyword evidence="1" id="KW-0880">Kelch repeat</keyword>
<name>I7MEN3_TETTS</name>
<evidence type="ECO:0000256" key="2">
    <source>
        <dbReference type="ARBA" id="ARBA00022737"/>
    </source>
</evidence>
<dbReference type="KEGG" id="tet:TTHERM_00334250"/>
<feature type="region of interest" description="Disordered" evidence="3">
    <location>
        <begin position="15"/>
        <end position="36"/>
    </location>
</feature>
<dbReference type="GeneID" id="7838517"/>
<keyword evidence="2" id="KW-0677">Repeat</keyword>
<dbReference type="RefSeq" id="XP_001017493.1">
    <property type="nucleotide sequence ID" value="XM_001017493.1"/>
</dbReference>
<dbReference type="OrthoDB" id="45365at2759"/>
<feature type="region of interest" description="Disordered" evidence="3">
    <location>
        <begin position="674"/>
        <end position="722"/>
    </location>
</feature>
<dbReference type="AlphaFoldDB" id="I7MEN3"/>
<dbReference type="PANTHER" id="PTHR46344">
    <property type="entry name" value="OS02G0202900 PROTEIN"/>
    <property type="match status" value="1"/>
</dbReference>
<feature type="compositionally biased region" description="Polar residues" evidence="3">
    <location>
        <begin position="676"/>
        <end position="722"/>
    </location>
</feature>
<reference evidence="5" key="1">
    <citation type="journal article" date="2006" name="PLoS Biol.">
        <title>Macronuclear genome sequence of the ciliate Tetrahymena thermophila, a model eukaryote.</title>
        <authorList>
            <person name="Eisen J.A."/>
            <person name="Coyne R.S."/>
            <person name="Wu M."/>
            <person name="Wu D."/>
            <person name="Thiagarajan M."/>
            <person name="Wortman J.R."/>
            <person name="Badger J.H."/>
            <person name="Ren Q."/>
            <person name="Amedeo P."/>
            <person name="Jones K.M."/>
            <person name="Tallon L.J."/>
            <person name="Delcher A.L."/>
            <person name="Salzberg S.L."/>
            <person name="Silva J.C."/>
            <person name="Haas B.J."/>
            <person name="Majoros W.H."/>
            <person name="Farzad M."/>
            <person name="Carlton J.M."/>
            <person name="Smith R.K. Jr."/>
            <person name="Garg J."/>
            <person name="Pearlman R.E."/>
            <person name="Karrer K.M."/>
            <person name="Sun L."/>
            <person name="Manning G."/>
            <person name="Elde N.C."/>
            <person name="Turkewitz A.P."/>
            <person name="Asai D.J."/>
            <person name="Wilkes D.E."/>
            <person name="Wang Y."/>
            <person name="Cai H."/>
            <person name="Collins K."/>
            <person name="Stewart B.A."/>
            <person name="Lee S.R."/>
            <person name="Wilamowska K."/>
            <person name="Weinberg Z."/>
            <person name="Ruzzo W.L."/>
            <person name="Wloga D."/>
            <person name="Gaertig J."/>
            <person name="Frankel J."/>
            <person name="Tsao C.-C."/>
            <person name="Gorovsky M.A."/>
            <person name="Keeling P.J."/>
            <person name="Waller R.F."/>
            <person name="Patron N.J."/>
            <person name="Cherry J.M."/>
            <person name="Stover N.A."/>
            <person name="Krieger C.J."/>
            <person name="del Toro C."/>
            <person name="Ryder H.F."/>
            <person name="Williamson S.C."/>
            <person name="Barbeau R.A."/>
            <person name="Hamilton E.P."/>
            <person name="Orias E."/>
        </authorList>
    </citation>
    <scope>NUCLEOTIDE SEQUENCE [LARGE SCALE GENOMIC DNA]</scope>
    <source>
        <strain evidence="5">SB210</strain>
    </source>
</reference>
<protein>
    <submittedName>
        <fullName evidence="4">Kelch motif protein</fullName>
    </submittedName>
</protein>
<accession>I7MEN3</accession>
<dbReference type="Gene3D" id="2.120.10.80">
    <property type="entry name" value="Kelch-type beta propeller"/>
    <property type="match status" value="1"/>
</dbReference>
<gene>
    <name evidence="4" type="ORF">TTHERM_00334250</name>
</gene>
<feature type="compositionally biased region" description="Basic and acidic residues" evidence="3">
    <location>
        <begin position="15"/>
        <end position="27"/>
    </location>
</feature>
<sequence length="879" mass="103653">MDFLSEENLKKYKFEISQSDDQKKSGDKTQPQFGKSKSKIGFNQVNFDPISGYQTKDDMLSIEQLDSLALFMRNHSLNNSQKYPFYNNYDERNIGIHKAIIYKTILEGNRYNSTNIGIEQNSSDGASRIQPESFEEQLNRKMKYISKTNILQDIPNSLDIIGSTKSQKVKTFTNLDQDGEFEYDLDEQDLREQDQYIQENDENYIQSLIDPFNEDDYDLARINNKIFDDNCWYKKDFRMNQIKDPHLYNEKRQYYDNKRIVKRQNKEHLIYFIQTEVVLNKYANLMPHADNVKAVQEIIKDQLTYNQDILPGYVINTIFKIDVERSIFKQEVLQLQLEAFGQIHLQNSEEIFICGGKANGIAQNTCMLIDFTLKKFMIKSRLHFARYDHLLLQLDDFIYIIGGQGYHGESLTQCEKYNIKSQQIFEIASLELQKNFICGTVSQLNKCLFVAGSPIIVDNYIQIQKFEPYTNFWSVINIQVNYLTLKQPKFVKLAVYDESMQKSMLYIFCQDMNKYENYCLSVNDLTTDDTRQSKESKAKQRILRNQQQQSNSQQAKLDTLGLSTINSADSQINFYSSIQNGQFRSPRSNKNSNIFIQDQTNDQEQQTNSQFFKLKQTKSVSMIPQVKIPTPRMNPMIYLPQFNEQVKYIYKNRKQYHEQLKQKLEHEKRQILGYQNLDTENSNDTLQLSKNQSNTSKQNPTMAPYRSPSQFLGQQPSPRQRSASKLLLTPKNQENFTKSIFFDEQKYQQNSNTIFEDSPKNKTPRSRTSKNNTPKYRPPEEQTNPYYYLTKSQQQKRILEDLKKERQKLLLIEQQKPKKQKGQVVNIEQQKSNFNNLEILAMRDYEVYTINKTNPLLIEKFDFITWQKEDILLRYSPIL</sequence>
<evidence type="ECO:0000256" key="1">
    <source>
        <dbReference type="ARBA" id="ARBA00022441"/>
    </source>
</evidence>
<organism evidence="4 5">
    <name type="scientific">Tetrahymena thermophila (strain SB210)</name>
    <dbReference type="NCBI Taxonomy" id="312017"/>
    <lineage>
        <taxon>Eukaryota</taxon>
        <taxon>Sar</taxon>
        <taxon>Alveolata</taxon>
        <taxon>Ciliophora</taxon>
        <taxon>Intramacronucleata</taxon>
        <taxon>Oligohymenophorea</taxon>
        <taxon>Hymenostomatida</taxon>
        <taxon>Tetrahymenina</taxon>
        <taxon>Tetrahymenidae</taxon>
        <taxon>Tetrahymena</taxon>
    </lineage>
</organism>
<evidence type="ECO:0000313" key="5">
    <source>
        <dbReference type="Proteomes" id="UP000009168"/>
    </source>
</evidence>
<dbReference type="InterPro" id="IPR015915">
    <property type="entry name" value="Kelch-typ_b-propeller"/>
</dbReference>
<keyword evidence="5" id="KW-1185">Reference proteome</keyword>